<dbReference type="RefSeq" id="WP_044188007.1">
    <property type="nucleotide sequence ID" value="NZ_JMCB01000005.1"/>
</dbReference>
<dbReference type="GO" id="GO:0016787">
    <property type="term" value="F:hydrolase activity"/>
    <property type="evidence" value="ECO:0007669"/>
    <property type="project" value="UniProtKB-KW"/>
</dbReference>
<dbReference type="AlphaFoldDB" id="A0A085WND1"/>
<dbReference type="Pfam" id="PF12697">
    <property type="entry name" value="Abhydrolase_6"/>
    <property type="match status" value="1"/>
</dbReference>
<dbReference type="OrthoDB" id="8107794at2"/>
<gene>
    <name evidence="2" type="ORF">DB31_7096</name>
</gene>
<dbReference type="STRING" id="394096.DB31_7096"/>
<dbReference type="PATRIC" id="fig|394096.3.peg.3140"/>
<dbReference type="InterPro" id="IPR050471">
    <property type="entry name" value="AB_hydrolase"/>
</dbReference>
<dbReference type="EMBL" id="JMCB01000005">
    <property type="protein sequence ID" value="KFE69194.1"/>
    <property type="molecule type" value="Genomic_DNA"/>
</dbReference>
<keyword evidence="3" id="KW-1185">Reference proteome</keyword>
<organism evidence="2 3">
    <name type="scientific">Hyalangium minutum</name>
    <dbReference type="NCBI Taxonomy" id="394096"/>
    <lineage>
        <taxon>Bacteria</taxon>
        <taxon>Pseudomonadati</taxon>
        <taxon>Myxococcota</taxon>
        <taxon>Myxococcia</taxon>
        <taxon>Myxococcales</taxon>
        <taxon>Cystobacterineae</taxon>
        <taxon>Archangiaceae</taxon>
        <taxon>Hyalangium</taxon>
    </lineage>
</organism>
<evidence type="ECO:0000313" key="2">
    <source>
        <dbReference type="EMBL" id="KFE69194.1"/>
    </source>
</evidence>
<name>A0A085WND1_9BACT</name>
<accession>A0A085WND1</accession>
<keyword evidence="2" id="KW-0378">Hydrolase</keyword>
<evidence type="ECO:0000313" key="3">
    <source>
        <dbReference type="Proteomes" id="UP000028725"/>
    </source>
</evidence>
<dbReference type="InterPro" id="IPR029058">
    <property type="entry name" value="AB_hydrolase_fold"/>
</dbReference>
<feature type="domain" description="AB hydrolase-1" evidence="1">
    <location>
        <begin position="36"/>
        <end position="283"/>
    </location>
</feature>
<proteinExistence type="predicted"/>
<sequence>MIYGVKEPERLGTARLPDGRGLGWAQWGPEDGVPVLFFSGAAMGRSLGFGADILGKQRVRLIAVDRPGLGASDPFPERTLNDWVADIRHLAQALALPGFRIVGFSQGAPFALACAAAGLPEAVAVVSGQDDLHEPTLSPLLHPNVVGLLGTVAADPKGFEASFARMATVDMMWNLITGTSSSVDRAVYTAPAFEAALRRALGEGFSQGSTGYARDLTLAFGRWPFELSRIQVPVDLWYGEHDTSTVHSPDHAALLSRRIPTARRHLLPDAGGSLLWTHAEEILQALLSAGRR</sequence>
<comment type="caution">
    <text evidence="2">The sequence shown here is derived from an EMBL/GenBank/DDBJ whole genome shotgun (WGS) entry which is preliminary data.</text>
</comment>
<dbReference type="PANTHER" id="PTHR43433">
    <property type="entry name" value="HYDROLASE, ALPHA/BETA FOLD FAMILY PROTEIN"/>
    <property type="match status" value="1"/>
</dbReference>
<reference evidence="2 3" key="1">
    <citation type="submission" date="2014-04" db="EMBL/GenBank/DDBJ databases">
        <title>Genome assembly of Hyalangium minutum DSM 14724.</title>
        <authorList>
            <person name="Sharma G."/>
            <person name="Subramanian S."/>
        </authorList>
    </citation>
    <scope>NUCLEOTIDE SEQUENCE [LARGE SCALE GENOMIC DNA]</scope>
    <source>
        <strain evidence="2 3">DSM 14724</strain>
    </source>
</reference>
<dbReference type="PANTHER" id="PTHR43433:SF5">
    <property type="entry name" value="AB HYDROLASE-1 DOMAIN-CONTAINING PROTEIN"/>
    <property type="match status" value="1"/>
</dbReference>
<dbReference type="SUPFAM" id="SSF53474">
    <property type="entry name" value="alpha/beta-Hydrolases"/>
    <property type="match status" value="1"/>
</dbReference>
<evidence type="ECO:0000259" key="1">
    <source>
        <dbReference type="Pfam" id="PF12697"/>
    </source>
</evidence>
<protein>
    <submittedName>
        <fullName evidence="2">Hydrolase, alpha/beta fold family protein</fullName>
    </submittedName>
</protein>
<dbReference type="Gene3D" id="3.40.50.1820">
    <property type="entry name" value="alpha/beta hydrolase"/>
    <property type="match status" value="1"/>
</dbReference>
<dbReference type="Proteomes" id="UP000028725">
    <property type="component" value="Unassembled WGS sequence"/>
</dbReference>
<dbReference type="InterPro" id="IPR000073">
    <property type="entry name" value="AB_hydrolase_1"/>
</dbReference>